<evidence type="ECO:0000313" key="1">
    <source>
        <dbReference type="EMBL" id="KAG5626492.1"/>
    </source>
</evidence>
<dbReference type="Proteomes" id="UP000824120">
    <property type="component" value="Chromosome 2"/>
</dbReference>
<dbReference type="EMBL" id="JACXVP010000002">
    <property type="protein sequence ID" value="KAG5626492.1"/>
    <property type="molecule type" value="Genomic_DNA"/>
</dbReference>
<sequence>MKFIQKSLHSIRKRAWKHKKVLFHMYKAISEMGQSIYCIMKESSISEGPKKKICRNLGKSFKDWDIDKHNISMIGITGDKEKLSRRKIYQCKRRKSYFFLNKLEDYSISKNGIEMIYKGNHIMSIYYQALYTITNSNYGKVYKNKEMIKGRIFNGIEWKISRNLDTNRSNS</sequence>
<name>A0A9J6AQ61_SOLCO</name>
<gene>
    <name evidence="1" type="ORF">H5410_011710</name>
</gene>
<dbReference type="OrthoDB" id="1720541at2759"/>
<evidence type="ECO:0000313" key="2">
    <source>
        <dbReference type="Proteomes" id="UP000824120"/>
    </source>
</evidence>
<comment type="caution">
    <text evidence="1">The sequence shown here is derived from an EMBL/GenBank/DDBJ whole genome shotgun (WGS) entry which is preliminary data.</text>
</comment>
<proteinExistence type="predicted"/>
<dbReference type="AlphaFoldDB" id="A0A9J6AQ61"/>
<organism evidence="1 2">
    <name type="scientific">Solanum commersonii</name>
    <name type="common">Commerson's wild potato</name>
    <name type="synonym">Commerson's nightshade</name>
    <dbReference type="NCBI Taxonomy" id="4109"/>
    <lineage>
        <taxon>Eukaryota</taxon>
        <taxon>Viridiplantae</taxon>
        <taxon>Streptophyta</taxon>
        <taxon>Embryophyta</taxon>
        <taxon>Tracheophyta</taxon>
        <taxon>Spermatophyta</taxon>
        <taxon>Magnoliopsida</taxon>
        <taxon>eudicotyledons</taxon>
        <taxon>Gunneridae</taxon>
        <taxon>Pentapetalae</taxon>
        <taxon>asterids</taxon>
        <taxon>lamiids</taxon>
        <taxon>Solanales</taxon>
        <taxon>Solanaceae</taxon>
        <taxon>Solanoideae</taxon>
        <taxon>Solaneae</taxon>
        <taxon>Solanum</taxon>
    </lineage>
</organism>
<reference evidence="1 2" key="1">
    <citation type="submission" date="2020-09" db="EMBL/GenBank/DDBJ databases">
        <title>De no assembly of potato wild relative species, Solanum commersonii.</title>
        <authorList>
            <person name="Cho K."/>
        </authorList>
    </citation>
    <scope>NUCLEOTIDE SEQUENCE [LARGE SCALE GENOMIC DNA]</scope>
    <source>
        <strain evidence="1">LZ3.2</strain>
        <tissue evidence="1">Leaf</tissue>
    </source>
</reference>
<keyword evidence="2" id="KW-1185">Reference proteome</keyword>
<protein>
    <submittedName>
        <fullName evidence="1">Uncharacterized protein</fullName>
    </submittedName>
</protein>
<accession>A0A9J6AQ61</accession>